<protein>
    <submittedName>
        <fullName evidence="2">Uncharacterized protein</fullName>
    </submittedName>
</protein>
<reference evidence="2" key="1">
    <citation type="submission" date="2019-02" db="EMBL/GenBank/DDBJ databases">
        <authorList>
            <person name="Gruber-Vodicka R. H."/>
            <person name="Seah K. B. B."/>
        </authorList>
    </citation>
    <scope>NUCLEOTIDE SEQUENCE</scope>
    <source>
        <strain evidence="2">BECK_BZ131</strain>
    </source>
</reference>
<keyword evidence="1" id="KW-0472">Membrane</keyword>
<dbReference type="EMBL" id="CAADFE010000154">
    <property type="protein sequence ID" value="VFJ77955.1"/>
    <property type="molecule type" value="Genomic_DNA"/>
</dbReference>
<evidence type="ECO:0000313" key="2">
    <source>
        <dbReference type="EMBL" id="VFJ77955.1"/>
    </source>
</evidence>
<name>A0A450U415_9GAMM</name>
<feature type="transmembrane region" description="Helical" evidence="1">
    <location>
        <begin position="62"/>
        <end position="79"/>
    </location>
</feature>
<gene>
    <name evidence="2" type="ORF">BECKFW1821C_GA0114237_11542</name>
</gene>
<organism evidence="2">
    <name type="scientific">Candidatus Kentrum sp. FW</name>
    <dbReference type="NCBI Taxonomy" id="2126338"/>
    <lineage>
        <taxon>Bacteria</taxon>
        <taxon>Pseudomonadati</taxon>
        <taxon>Pseudomonadota</taxon>
        <taxon>Gammaproteobacteria</taxon>
        <taxon>Candidatus Kentrum</taxon>
    </lineage>
</organism>
<sequence>MTTPTQRTIEIGAWITLGTVLLYAAGWSYAYHWFGYFNLGVIHLGLPTEYHLMYGSWIMRDYWWFFLMLFVFASFIWLLRPGPMPWLRWWILPLLVMAFMLVYSLGEKSAGHDFDQHKEQGFDRYPWTRVWLTPDVKADPALANLAEDLAAGRYRLLVQSQTSLFLIKPVPKPRDKANMTAGELPQSSPRIPTVQVSLGQIKAARHIPVNPGIGHRTEKTNL</sequence>
<accession>A0A450U415</accession>
<feature type="transmembrane region" description="Helical" evidence="1">
    <location>
        <begin position="86"/>
        <end position="106"/>
    </location>
</feature>
<proteinExistence type="predicted"/>
<keyword evidence="1" id="KW-0812">Transmembrane</keyword>
<evidence type="ECO:0000256" key="1">
    <source>
        <dbReference type="SAM" id="Phobius"/>
    </source>
</evidence>
<feature type="transmembrane region" description="Helical" evidence="1">
    <location>
        <begin position="12"/>
        <end position="30"/>
    </location>
</feature>
<keyword evidence="1" id="KW-1133">Transmembrane helix</keyword>
<dbReference type="AlphaFoldDB" id="A0A450U415"/>